<feature type="transmembrane region" description="Helical" evidence="10">
    <location>
        <begin position="85"/>
        <end position="108"/>
    </location>
</feature>
<dbReference type="Pfam" id="PF00512">
    <property type="entry name" value="HisKA"/>
    <property type="match status" value="1"/>
</dbReference>
<feature type="domain" description="Histidine kinase" evidence="11">
    <location>
        <begin position="331"/>
        <end position="559"/>
    </location>
</feature>
<keyword evidence="13" id="KW-1185">Reference proteome</keyword>
<comment type="catalytic activity">
    <reaction evidence="1">
        <text>ATP + protein L-histidine = ADP + protein N-phospho-L-histidine.</text>
        <dbReference type="EC" id="2.7.13.3"/>
    </reaction>
</comment>
<feature type="transmembrane region" description="Helical" evidence="10">
    <location>
        <begin position="62"/>
        <end position="79"/>
    </location>
</feature>
<dbReference type="InterPro" id="IPR004358">
    <property type="entry name" value="Sig_transdc_His_kin-like_C"/>
</dbReference>
<comment type="caution">
    <text evidence="12">The sequence shown here is derived from an EMBL/GenBank/DDBJ whole genome shotgun (WGS) entry which is preliminary data.</text>
</comment>
<evidence type="ECO:0000256" key="4">
    <source>
        <dbReference type="ARBA" id="ARBA00022475"/>
    </source>
</evidence>
<evidence type="ECO:0000256" key="6">
    <source>
        <dbReference type="ARBA" id="ARBA00022692"/>
    </source>
</evidence>
<keyword evidence="6 10" id="KW-0812">Transmembrane</keyword>
<evidence type="ECO:0000256" key="7">
    <source>
        <dbReference type="ARBA" id="ARBA00022989"/>
    </source>
</evidence>
<accession>A0ABU9BV53</accession>
<evidence type="ECO:0000256" key="10">
    <source>
        <dbReference type="SAM" id="Phobius"/>
    </source>
</evidence>
<dbReference type="CDD" id="cd00082">
    <property type="entry name" value="HisKA"/>
    <property type="match status" value="1"/>
</dbReference>
<dbReference type="InterPro" id="IPR003594">
    <property type="entry name" value="HATPase_dom"/>
</dbReference>
<keyword evidence="7 10" id="KW-1133">Transmembrane helix</keyword>
<dbReference type="Gene3D" id="1.10.287.130">
    <property type="match status" value="1"/>
</dbReference>
<sequence length="564" mass="59924">MSTFIQRRPQVGRCLAFFAAYVASCAVAWWLAIVPGTGISLWIPGGLYLAVLLKARTVHWPVYMLAAAGAELLANHLWFRNPIGVALALHAGNAAAAGLGAVMIRRWATRASFRLDGLRDVLVLLFVGAAIAPIASAVIGAATLHYAQGQPLGRAFLLWWSGDATGAMIGAPLVLIAGQALRHPRWPPRSRWGEVAALACALLLVATLALSGRLPLAYVVTPVLLWASMSFQFAGAAVSILTLTLMSTYFTVAGLSPFSAQASTEAWQAVMLQLFLAVSSALTLSVAALSRQHSQALARLRVANANLEARVRRRTEQLEEAARHKDVFLALVAHELRSPLSAITMATHLMGRTDVCHEHVRKAVEVIHRQSGLLSRLVDDLMDAAQIAEGKLALQIEDVDLAEVVELAIESSRSAMEGRQHALAVVLPAQPFHVRADRGRLVQCVGNLLSNAAKYTSAGGRIELAVRETRDLSDISGVVIEVSDNGIGMTPEACGLVFDLFYQVRSPDGSTGGPDHQRGLGLGLSLVKRLVALHGGTVGVRSAGPGQGSSFWIQLPGPVTSAAA</sequence>
<comment type="subcellular location">
    <subcellularLocation>
        <location evidence="2">Cell membrane</location>
        <topology evidence="2">Multi-pass membrane protein</topology>
    </subcellularLocation>
</comment>
<dbReference type="InterPro" id="IPR003661">
    <property type="entry name" value="HisK_dim/P_dom"/>
</dbReference>
<evidence type="ECO:0000256" key="5">
    <source>
        <dbReference type="ARBA" id="ARBA00022553"/>
    </source>
</evidence>
<keyword evidence="5" id="KW-0597">Phosphoprotein</keyword>
<name>A0ABU9BV53_9BURK</name>
<evidence type="ECO:0000259" key="11">
    <source>
        <dbReference type="PROSITE" id="PS50109"/>
    </source>
</evidence>
<dbReference type="CDD" id="cd00075">
    <property type="entry name" value="HATPase"/>
    <property type="match status" value="1"/>
</dbReference>
<evidence type="ECO:0000256" key="3">
    <source>
        <dbReference type="ARBA" id="ARBA00012438"/>
    </source>
</evidence>
<feature type="transmembrane region" description="Helical" evidence="10">
    <location>
        <begin position="192"/>
        <end position="210"/>
    </location>
</feature>
<dbReference type="InterPro" id="IPR036097">
    <property type="entry name" value="HisK_dim/P_sf"/>
</dbReference>
<dbReference type="Gene3D" id="3.30.565.10">
    <property type="entry name" value="Histidine kinase-like ATPase, C-terminal domain"/>
    <property type="match status" value="1"/>
</dbReference>
<proteinExistence type="predicted"/>
<dbReference type="InterPro" id="IPR036890">
    <property type="entry name" value="HATPase_C_sf"/>
</dbReference>
<feature type="transmembrane region" description="Helical" evidence="10">
    <location>
        <begin position="266"/>
        <end position="289"/>
    </location>
</feature>
<dbReference type="SUPFAM" id="SSF55874">
    <property type="entry name" value="ATPase domain of HSP90 chaperone/DNA topoisomerase II/histidine kinase"/>
    <property type="match status" value="1"/>
</dbReference>
<dbReference type="Pfam" id="PF05231">
    <property type="entry name" value="MASE1"/>
    <property type="match status" value="1"/>
</dbReference>
<dbReference type="InterPro" id="IPR005467">
    <property type="entry name" value="His_kinase_dom"/>
</dbReference>
<evidence type="ECO:0000256" key="2">
    <source>
        <dbReference type="ARBA" id="ARBA00004651"/>
    </source>
</evidence>
<feature type="transmembrane region" description="Helical" evidence="10">
    <location>
        <begin position="120"/>
        <end position="144"/>
    </location>
</feature>
<evidence type="ECO:0000256" key="9">
    <source>
        <dbReference type="SAM" id="Coils"/>
    </source>
</evidence>
<evidence type="ECO:0000256" key="8">
    <source>
        <dbReference type="ARBA" id="ARBA00023136"/>
    </source>
</evidence>
<keyword evidence="9" id="KW-0175">Coiled coil</keyword>
<feature type="transmembrane region" description="Helical" evidence="10">
    <location>
        <begin position="240"/>
        <end position="260"/>
    </location>
</feature>
<reference evidence="12 13" key="1">
    <citation type="submission" date="2024-04" db="EMBL/GenBank/DDBJ databases">
        <title>Novel species of the genus Ideonella isolated from streams.</title>
        <authorList>
            <person name="Lu H."/>
        </authorList>
    </citation>
    <scope>NUCLEOTIDE SEQUENCE [LARGE SCALE GENOMIC DNA]</scope>
    <source>
        <strain evidence="12 13">DXS29W</strain>
    </source>
</reference>
<dbReference type="PROSITE" id="PS50109">
    <property type="entry name" value="HIS_KIN"/>
    <property type="match status" value="1"/>
</dbReference>
<evidence type="ECO:0000256" key="1">
    <source>
        <dbReference type="ARBA" id="ARBA00000085"/>
    </source>
</evidence>
<dbReference type="PRINTS" id="PR00344">
    <property type="entry name" value="BCTRLSENSOR"/>
</dbReference>
<gene>
    <name evidence="12" type="ORF">AACH06_18150</name>
</gene>
<dbReference type="SMART" id="SM00387">
    <property type="entry name" value="HATPase_c"/>
    <property type="match status" value="1"/>
</dbReference>
<keyword evidence="8 10" id="KW-0472">Membrane</keyword>
<dbReference type="SUPFAM" id="SSF47384">
    <property type="entry name" value="Homodimeric domain of signal transducing histidine kinase"/>
    <property type="match status" value="1"/>
</dbReference>
<dbReference type="InterPro" id="IPR007895">
    <property type="entry name" value="MASE1"/>
</dbReference>
<feature type="coiled-coil region" evidence="9">
    <location>
        <begin position="290"/>
        <end position="324"/>
    </location>
</feature>
<dbReference type="SMART" id="SM00388">
    <property type="entry name" value="HisKA"/>
    <property type="match status" value="1"/>
</dbReference>
<evidence type="ECO:0000313" key="12">
    <source>
        <dbReference type="EMBL" id="MEK8032747.1"/>
    </source>
</evidence>
<dbReference type="PANTHER" id="PTHR43547:SF2">
    <property type="entry name" value="HYBRID SIGNAL TRANSDUCTION HISTIDINE KINASE C"/>
    <property type="match status" value="1"/>
</dbReference>
<organism evidence="12 13">
    <name type="scientific">Ideonella lacteola</name>
    <dbReference type="NCBI Taxonomy" id="2984193"/>
    <lineage>
        <taxon>Bacteria</taxon>
        <taxon>Pseudomonadati</taxon>
        <taxon>Pseudomonadota</taxon>
        <taxon>Betaproteobacteria</taxon>
        <taxon>Burkholderiales</taxon>
        <taxon>Sphaerotilaceae</taxon>
        <taxon>Ideonella</taxon>
    </lineage>
</organism>
<dbReference type="EMBL" id="JBBUTG010000012">
    <property type="protein sequence ID" value="MEK8032747.1"/>
    <property type="molecule type" value="Genomic_DNA"/>
</dbReference>
<dbReference type="Proteomes" id="UP001371218">
    <property type="component" value="Unassembled WGS sequence"/>
</dbReference>
<feature type="transmembrane region" description="Helical" evidence="10">
    <location>
        <begin position="156"/>
        <end position="180"/>
    </location>
</feature>
<feature type="transmembrane region" description="Helical" evidence="10">
    <location>
        <begin position="12"/>
        <end position="33"/>
    </location>
</feature>
<dbReference type="PANTHER" id="PTHR43547">
    <property type="entry name" value="TWO-COMPONENT HISTIDINE KINASE"/>
    <property type="match status" value="1"/>
</dbReference>
<keyword evidence="4" id="KW-1003">Cell membrane</keyword>
<dbReference type="Pfam" id="PF02518">
    <property type="entry name" value="HATPase_c"/>
    <property type="match status" value="1"/>
</dbReference>
<dbReference type="EC" id="2.7.13.3" evidence="3"/>
<dbReference type="RefSeq" id="WP_341427169.1">
    <property type="nucleotide sequence ID" value="NZ_JBBUTG010000012.1"/>
</dbReference>
<evidence type="ECO:0000313" key="13">
    <source>
        <dbReference type="Proteomes" id="UP001371218"/>
    </source>
</evidence>
<protein>
    <recommendedName>
        <fullName evidence="3">histidine kinase</fullName>
        <ecNumber evidence="3">2.7.13.3</ecNumber>
    </recommendedName>
</protein>